<dbReference type="GO" id="GO:0008233">
    <property type="term" value="F:peptidase activity"/>
    <property type="evidence" value="ECO:0007669"/>
    <property type="project" value="UniProtKB-KW"/>
</dbReference>
<evidence type="ECO:0000256" key="1">
    <source>
        <dbReference type="PROSITE-ProRule" id="PRU01251"/>
    </source>
</evidence>
<proteinExistence type="predicted"/>
<keyword evidence="3" id="KW-0378">Hydrolase</keyword>
<reference evidence="4" key="1">
    <citation type="journal article" date="2019" name="Int. J. Syst. Evol. Microbiol.">
        <title>The Global Catalogue of Microorganisms (GCM) 10K type strain sequencing project: providing services to taxonomists for standard genome sequencing and annotation.</title>
        <authorList>
            <consortium name="The Broad Institute Genomics Platform"/>
            <consortium name="The Broad Institute Genome Sequencing Center for Infectious Disease"/>
            <person name="Wu L."/>
            <person name="Ma J."/>
        </authorList>
    </citation>
    <scope>NUCLEOTIDE SEQUENCE [LARGE SCALE GENOMIC DNA]</scope>
    <source>
        <strain evidence="4">JCM 10083</strain>
    </source>
</reference>
<name>A0ABW2TD67_9ACTN</name>
<dbReference type="RefSeq" id="WP_386273478.1">
    <property type="nucleotide sequence ID" value="NZ_BAAAGK010000135.1"/>
</dbReference>
<dbReference type="Gene3D" id="1.10.1780.10">
    <property type="entry name" value="Clp, N-terminal domain"/>
    <property type="match status" value="2"/>
</dbReference>
<dbReference type="EMBL" id="JBHTEE010000001">
    <property type="protein sequence ID" value="MFC7605975.1"/>
    <property type="molecule type" value="Genomic_DNA"/>
</dbReference>
<keyword evidence="1" id="KW-0677">Repeat</keyword>
<dbReference type="InterPro" id="IPR004176">
    <property type="entry name" value="Clp_R_N"/>
</dbReference>
<dbReference type="SUPFAM" id="SSF81923">
    <property type="entry name" value="Double Clp-N motif"/>
    <property type="match status" value="2"/>
</dbReference>
<dbReference type="Proteomes" id="UP001596514">
    <property type="component" value="Unassembled WGS sequence"/>
</dbReference>
<keyword evidence="4" id="KW-1185">Reference proteome</keyword>
<dbReference type="InterPro" id="IPR044217">
    <property type="entry name" value="CLPT1/2"/>
</dbReference>
<gene>
    <name evidence="3" type="ORF">ACFQVD_38325</name>
</gene>
<dbReference type="PANTHER" id="PTHR47016:SF5">
    <property type="entry name" value="CLP DOMAIN SUPERFAMILY PROTEIN"/>
    <property type="match status" value="1"/>
</dbReference>
<protein>
    <submittedName>
        <fullName evidence="3">Clp protease N-terminal domain-containing protein</fullName>
    </submittedName>
</protein>
<evidence type="ECO:0000313" key="3">
    <source>
        <dbReference type="EMBL" id="MFC7605975.1"/>
    </source>
</evidence>
<organism evidence="3 4">
    <name type="scientific">Streptosporangium amethystogenes subsp. fukuiense</name>
    <dbReference type="NCBI Taxonomy" id="698418"/>
    <lineage>
        <taxon>Bacteria</taxon>
        <taxon>Bacillati</taxon>
        <taxon>Actinomycetota</taxon>
        <taxon>Actinomycetes</taxon>
        <taxon>Streptosporangiales</taxon>
        <taxon>Streptosporangiaceae</taxon>
        <taxon>Streptosporangium</taxon>
    </lineage>
</organism>
<dbReference type="GO" id="GO:0006508">
    <property type="term" value="P:proteolysis"/>
    <property type="evidence" value="ECO:0007669"/>
    <property type="project" value="UniProtKB-KW"/>
</dbReference>
<evidence type="ECO:0000313" key="4">
    <source>
        <dbReference type="Proteomes" id="UP001596514"/>
    </source>
</evidence>
<dbReference type="PROSITE" id="PS51903">
    <property type="entry name" value="CLP_R"/>
    <property type="match status" value="1"/>
</dbReference>
<comment type="caution">
    <text evidence="3">The sequence shown here is derived from an EMBL/GenBank/DDBJ whole genome shotgun (WGS) entry which is preliminary data.</text>
</comment>
<dbReference type="InterPro" id="IPR036628">
    <property type="entry name" value="Clp_N_dom_sf"/>
</dbReference>
<keyword evidence="3" id="KW-0645">Protease</keyword>
<evidence type="ECO:0000259" key="2">
    <source>
        <dbReference type="PROSITE" id="PS51903"/>
    </source>
</evidence>
<dbReference type="Pfam" id="PF02861">
    <property type="entry name" value="Clp_N"/>
    <property type="match status" value="2"/>
</dbReference>
<sequence length="183" mass="20102">MFERFTDKARRVTVLAQEEARRLRHGHIGTEHLLLALLRQGDGVGAQVLTGLGLTHERADEAVGRTPRAGDLDAEALETIGIDLDAIREKVEAAFGPGALDRPRDRKAPRGHIPFTPGAKKVLELSLREALRLKNKHIGTEHLLLGLVRDGTGPGMRVITQAGLTADDVRREIARHLGRPDRH</sequence>
<dbReference type="PANTHER" id="PTHR47016">
    <property type="entry name" value="ATP-DEPENDENT CLP PROTEASE ATP-BINDING SUBUNIT CLPT1, CHLOROPLASTIC"/>
    <property type="match status" value="1"/>
</dbReference>
<feature type="domain" description="Clp R" evidence="2">
    <location>
        <begin position="2"/>
        <end position="179"/>
    </location>
</feature>
<accession>A0ABW2TD67</accession>